<organism evidence="1 2">
    <name type="scientific">Morganella morganii</name>
    <name type="common">Proteus morganii</name>
    <dbReference type="NCBI Taxonomy" id="582"/>
    <lineage>
        <taxon>Bacteria</taxon>
        <taxon>Pseudomonadati</taxon>
        <taxon>Pseudomonadota</taxon>
        <taxon>Gammaproteobacteria</taxon>
        <taxon>Enterobacterales</taxon>
        <taxon>Morganellaceae</taxon>
        <taxon>Morganella</taxon>
    </lineage>
</organism>
<reference evidence="1" key="1">
    <citation type="submission" date="2017-12" db="EMBL/GenBank/DDBJ databases">
        <title>Genome sequencing and analysis.</title>
        <authorList>
            <person name="Huang Y.-T."/>
        </authorList>
    </citation>
    <scope>NUCLEOTIDE SEQUENCE</scope>
    <source>
        <strain evidence="1">VGH116</strain>
    </source>
</reference>
<comment type="caution">
    <text evidence="1">The sequence shown here is derived from an EMBL/GenBank/DDBJ whole genome shotgun (WGS) entry which is preliminary data.</text>
</comment>
<gene>
    <name evidence="1" type="ORF">CYG68_20810</name>
</gene>
<dbReference type="Proteomes" id="UP000650477">
    <property type="component" value="Unassembled WGS sequence"/>
</dbReference>
<dbReference type="EMBL" id="PKLF01000046">
    <property type="protein sequence ID" value="MBE8614775.1"/>
    <property type="molecule type" value="Genomic_DNA"/>
</dbReference>
<dbReference type="AlphaFoldDB" id="A0A8I0PZU6"/>
<dbReference type="RefSeq" id="WP_193830502.1">
    <property type="nucleotide sequence ID" value="NZ_PKLF01000046.1"/>
</dbReference>
<accession>A0A8I0PZU6</accession>
<proteinExistence type="predicted"/>
<evidence type="ECO:0000313" key="2">
    <source>
        <dbReference type="Proteomes" id="UP000650477"/>
    </source>
</evidence>
<sequence length="87" mass="9716">MNNPVMDSPEALGFALCRLLPEMSQGFIIQTRSGEIQVSADNSLPFVRETDRLLKKVISRIQRESYGNDCDFLAPLPSFSPVNESNL</sequence>
<evidence type="ECO:0000313" key="1">
    <source>
        <dbReference type="EMBL" id="MBE8614775.1"/>
    </source>
</evidence>
<protein>
    <submittedName>
        <fullName evidence="1">Uncharacterized protein</fullName>
    </submittedName>
</protein>
<name>A0A8I0PZU6_MORMO</name>